<gene>
    <name evidence="5" type="ORF">Aiant_82570</name>
</gene>
<keyword evidence="3" id="KW-0804">Transcription</keyword>
<dbReference type="PROSITE" id="PS50987">
    <property type="entry name" value="HTH_ARSR_2"/>
    <property type="match status" value="1"/>
</dbReference>
<dbReference type="InterPro" id="IPR036390">
    <property type="entry name" value="WH_DNA-bd_sf"/>
</dbReference>
<evidence type="ECO:0000259" key="4">
    <source>
        <dbReference type="PROSITE" id="PS50987"/>
    </source>
</evidence>
<sequence>MSTTSPARTVYPWGVSDKQRLLTAQLVSRNLPFVATYPSADGWEVLADPTRRSIVTCLAERPRAVGELADELPISRPAVSQHLKVLKDAGLVTDEAAGTRRVYRLNPAGVAALRDQLDTFWSRALGGYQQVVEEPEPDNTSHEEES</sequence>
<dbReference type="NCBIfam" id="NF033788">
    <property type="entry name" value="HTH_metalloreg"/>
    <property type="match status" value="1"/>
</dbReference>
<dbReference type="Gene3D" id="1.10.10.10">
    <property type="entry name" value="Winged helix-like DNA-binding domain superfamily/Winged helix DNA-binding domain"/>
    <property type="match status" value="1"/>
</dbReference>
<dbReference type="InterPro" id="IPR036388">
    <property type="entry name" value="WH-like_DNA-bd_sf"/>
</dbReference>
<dbReference type="SMART" id="SM00418">
    <property type="entry name" value="HTH_ARSR"/>
    <property type="match status" value="1"/>
</dbReference>
<proteinExistence type="predicted"/>
<name>A0ABM7M7F7_9ACTN</name>
<keyword evidence="2" id="KW-0238">DNA-binding</keyword>
<dbReference type="CDD" id="cd00090">
    <property type="entry name" value="HTH_ARSR"/>
    <property type="match status" value="1"/>
</dbReference>
<evidence type="ECO:0000313" key="5">
    <source>
        <dbReference type="EMBL" id="BCJ47600.1"/>
    </source>
</evidence>
<dbReference type="PANTHER" id="PTHR33154:SF33">
    <property type="entry name" value="TRANSCRIPTIONAL REPRESSOR SDPR"/>
    <property type="match status" value="1"/>
</dbReference>
<dbReference type="InterPro" id="IPR051081">
    <property type="entry name" value="HTH_MetalResp_TranReg"/>
</dbReference>
<organism evidence="5 6">
    <name type="scientific">Actinoplanes ianthinogenes</name>
    <dbReference type="NCBI Taxonomy" id="122358"/>
    <lineage>
        <taxon>Bacteria</taxon>
        <taxon>Bacillati</taxon>
        <taxon>Actinomycetota</taxon>
        <taxon>Actinomycetes</taxon>
        <taxon>Micromonosporales</taxon>
        <taxon>Micromonosporaceae</taxon>
        <taxon>Actinoplanes</taxon>
    </lineage>
</organism>
<keyword evidence="1" id="KW-0805">Transcription regulation</keyword>
<dbReference type="PRINTS" id="PR00778">
    <property type="entry name" value="HTHARSR"/>
</dbReference>
<protein>
    <recommendedName>
        <fullName evidence="4">HTH arsR-type domain-containing protein</fullName>
    </recommendedName>
</protein>
<evidence type="ECO:0000256" key="3">
    <source>
        <dbReference type="ARBA" id="ARBA00023163"/>
    </source>
</evidence>
<accession>A0ABM7M7F7</accession>
<feature type="domain" description="HTH arsR-type" evidence="4">
    <location>
        <begin position="31"/>
        <end position="125"/>
    </location>
</feature>
<evidence type="ECO:0000313" key="6">
    <source>
        <dbReference type="Proteomes" id="UP000676967"/>
    </source>
</evidence>
<keyword evidence="6" id="KW-1185">Reference proteome</keyword>
<evidence type="ECO:0000256" key="1">
    <source>
        <dbReference type="ARBA" id="ARBA00023015"/>
    </source>
</evidence>
<reference evidence="5 6" key="1">
    <citation type="submission" date="2020-08" db="EMBL/GenBank/DDBJ databases">
        <title>Whole genome shotgun sequence of Actinoplanes ianthinogenes NBRC 13996.</title>
        <authorList>
            <person name="Komaki H."/>
            <person name="Tamura T."/>
        </authorList>
    </citation>
    <scope>NUCLEOTIDE SEQUENCE [LARGE SCALE GENOMIC DNA]</scope>
    <source>
        <strain evidence="5 6">NBRC 13996</strain>
    </source>
</reference>
<dbReference type="PANTHER" id="PTHR33154">
    <property type="entry name" value="TRANSCRIPTIONAL REGULATOR, ARSR FAMILY"/>
    <property type="match status" value="1"/>
</dbReference>
<evidence type="ECO:0000256" key="2">
    <source>
        <dbReference type="ARBA" id="ARBA00023125"/>
    </source>
</evidence>
<dbReference type="Pfam" id="PF01022">
    <property type="entry name" value="HTH_5"/>
    <property type="match status" value="1"/>
</dbReference>
<dbReference type="Proteomes" id="UP000676967">
    <property type="component" value="Chromosome"/>
</dbReference>
<dbReference type="InterPro" id="IPR001845">
    <property type="entry name" value="HTH_ArsR_DNA-bd_dom"/>
</dbReference>
<dbReference type="SUPFAM" id="SSF46785">
    <property type="entry name" value="Winged helix' DNA-binding domain"/>
    <property type="match status" value="1"/>
</dbReference>
<dbReference type="InterPro" id="IPR011991">
    <property type="entry name" value="ArsR-like_HTH"/>
</dbReference>
<dbReference type="EMBL" id="AP023356">
    <property type="protein sequence ID" value="BCJ47600.1"/>
    <property type="molecule type" value="Genomic_DNA"/>
</dbReference>